<dbReference type="InterPro" id="IPR050744">
    <property type="entry name" value="AI-2_Isomerase_LsrG"/>
</dbReference>
<dbReference type="Proteomes" id="UP001236500">
    <property type="component" value="Chromosome"/>
</dbReference>
<keyword evidence="2" id="KW-0560">Oxidoreductase</keyword>
<keyword evidence="3" id="KW-1185">Reference proteome</keyword>
<gene>
    <name evidence="2" type="ORF">PVT68_05360</name>
</gene>
<dbReference type="SUPFAM" id="SSF54909">
    <property type="entry name" value="Dimeric alpha+beta barrel"/>
    <property type="match status" value="1"/>
</dbReference>
<dbReference type="InterPro" id="IPR007138">
    <property type="entry name" value="ABM_dom"/>
</dbReference>
<protein>
    <submittedName>
        <fullName evidence="2">Quinol monooxygenase</fullName>
    </submittedName>
</protein>
<keyword evidence="2" id="KW-0503">Monooxygenase</keyword>
<dbReference type="InterPro" id="IPR011008">
    <property type="entry name" value="Dimeric_a/b-barrel"/>
</dbReference>
<feature type="domain" description="ABM" evidence="1">
    <location>
        <begin position="5"/>
        <end position="94"/>
    </location>
</feature>
<sequence>MEAKVAVFGILRFPPENVQSVLPHLKEFVQATQDNDGCILYEVAEDPFDQGLIRFSEVWPDRESLEKHLVAPHIGPWREQAKKYGLMERVFNSYDISSRSIPV</sequence>
<name>A0ABY8NFL5_9GAMM</name>
<evidence type="ECO:0000259" key="1">
    <source>
        <dbReference type="PROSITE" id="PS51725"/>
    </source>
</evidence>
<evidence type="ECO:0000313" key="2">
    <source>
        <dbReference type="EMBL" id="WGL17723.1"/>
    </source>
</evidence>
<reference evidence="2 3" key="1">
    <citation type="submission" date="2023-02" db="EMBL/GenBank/DDBJ databases">
        <title>Description and genomic characterization of Microbulbifer bruguierae sp. nov., isolated from the sediment of mangrove plant Bruguiera sexangula.</title>
        <authorList>
            <person name="Long M."/>
        </authorList>
    </citation>
    <scope>NUCLEOTIDE SEQUENCE [LARGE SCALE GENOMIC DNA]</scope>
    <source>
        <strain evidence="2 3">H12</strain>
    </source>
</reference>
<accession>A0ABY8NFL5</accession>
<dbReference type="GO" id="GO:0004497">
    <property type="term" value="F:monooxygenase activity"/>
    <property type="evidence" value="ECO:0007669"/>
    <property type="project" value="UniProtKB-KW"/>
</dbReference>
<dbReference type="PANTHER" id="PTHR33336">
    <property type="entry name" value="QUINOL MONOOXYGENASE YGIN-RELATED"/>
    <property type="match status" value="1"/>
</dbReference>
<dbReference type="EMBL" id="CP118605">
    <property type="protein sequence ID" value="WGL17723.1"/>
    <property type="molecule type" value="Genomic_DNA"/>
</dbReference>
<dbReference type="PANTHER" id="PTHR33336:SF3">
    <property type="entry name" value="ABM DOMAIN-CONTAINING PROTEIN"/>
    <property type="match status" value="1"/>
</dbReference>
<dbReference type="Gene3D" id="3.30.70.100">
    <property type="match status" value="1"/>
</dbReference>
<dbReference type="RefSeq" id="WP_280321624.1">
    <property type="nucleotide sequence ID" value="NZ_CP118605.1"/>
</dbReference>
<organism evidence="2 3">
    <name type="scientific">Microbulbifer bruguierae</name>
    <dbReference type="NCBI Taxonomy" id="3029061"/>
    <lineage>
        <taxon>Bacteria</taxon>
        <taxon>Pseudomonadati</taxon>
        <taxon>Pseudomonadota</taxon>
        <taxon>Gammaproteobacteria</taxon>
        <taxon>Cellvibrionales</taxon>
        <taxon>Microbulbiferaceae</taxon>
        <taxon>Microbulbifer</taxon>
    </lineage>
</organism>
<dbReference type="PROSITE" id="PS51725">
    <property type="entry name" value="ABM"/>
    <property type="match status" value="1"/>
</dbReference>
<evidence type="ECO:0000313" key="3">
    <source>
        <dbReference type="Proteomes" id="UP001236500"/>
    </source>
</evidence>
<proteinExistence type="predicted"/>
<dbReference type="Pfam" id="PF03992">
    <property type="entry name" value="ABM"/>
    <property type="match status" value="1"/>
</dbReference>